<comment type="caution">
    <text evidence="1">The sequence shown here is derived from an EMBL/GenBank/DDBJ whole genome shotgun (WGS) entry which is preliminary data.</text>
</comment>
<evidence type="ECO:0000313" key="2">
    <source>
        <dbReference type="Proteomes" id="UP000028653"/>
    </source>
</evidence>
<dbReference type="Proteomes" id="UP000028653">
    <property type="component" value="Unassembled WGS sequence"/>
</dbReference>
<evidence type="ECO:0000313" key="1">
    <source>
        <dbReference type="EMBL" id="KFC76700.1"/>
    </source>
</evidence>
<reference evidence="1 2" key="1">
    <citation type="submission" date="2014-05" db="EMBL/GenBank/DDBJ databases">
        <title>ATOL: Assembling a taxonomically balanced genome-scale reconstruction of the evolutionary history of the Enterobacteriaceae.</title>
        <authorList>
            <person name="Plunkett G.III."/>
            <person name="Neeno-Eckwall E.C."/>
            <person name="Glasner J.D."/>
            <person name="Perna N.T."/>
        </authorList>
    </citation>
    <scope>NUCLEOTIDE SEQUENCE [LARGE SCALE GENOMIC DNA]</scope>
    <source>
        <strain evidence="1 2">ATCC 33320</strain>
    </source>
</reference>
<organism evidence="1 2">
    <name type="scientific">Buttiauxella agrestis ATCC 33320</name>
    <dbReference type="NCBI Taxonomy" id="1006004"/>
    <lineage>
        <taxon>Bacteria</taxon>
        <taxon>Pseudomonadati</taxon>
        <taxon>Pseudomonadota</taxon>
        <taxon>Gammaproteobacteria</taxon>
        <taxon>Enterobacterales</taxon>
        <taxon>Enterobacteriaceae</taxon>
        <taxon>Buttiauxella</taxon>
    </lineage>
</organism>
<sequence>MTNGLNLSDYNSAIIVNPSSGMPMVGGISGLDIHGNSFGTNFNEPSSTYDPNRGY</sequence>
<gene>
    <name evidence="1" type="ORF">GBAG_4335</name>
</gene>
<proteinExistence type="predicted"/>
<name>A0A085FZ05_9ENTR</name>
<protein>
    <submittedName>
        <fullName evidence="1">Uncharacterized protein</fullName>
    </submittedName>
</protein>
<dbReference type="AlphaFoldDB" id="A0A085FZ05"/>
<dbReference type="eggNOG" id="ENOG502ZCVG">
    <property type="taxonomic scope" value="Bacteria"/>
</dbReference>
<dbReference type="EMBL" id="JMPI01000076">
    <property type="protein sequence ID" value="KFC76700.1"/>
    <property type="molecule type" value="Genomic_DNA"/>
</dbReference>
<accession>A0A085FZ05</accession>
<keyword evidence="2" id="KW-1185">Reference proteome</keyword>